<dbReference type="InterPro" id="IPR029017">
    <property type="entry name" value="Enolase-like_N"/>
</dbReference>
<dbReference type="InterPro" id="IPR036849">
    <property type="entry name" value="Enolase-like_C_sf"/>
</dbReference>
<protein>
    <submittedName>
        <fullName evidence="6">L-alanine-DL-glutamate epimerase-like enolase superfamily enzyme</fullName>
    </submittedName>
</protein>
<evidence type="ECO:0000313" key="7">
    <source>
        <dbReference type="Proteomes" id="UP000283805"/>
    </source>
</evidence>
<dbReference type="SUPFAM" id="SSF54826">
    <property type="entry name" value="Enolase N-terminal domain-like"/>
    <property type="match status" value="1"/>
</dbReference>
<organism evidence="6 7">
    <name type="scientific">Halopiger aswanensis</name>
    <dbReference type="NCBI Taxonomy" id="148449"/>
    <lineage>
        <taxon>Archaea</taxon>
        <taxon>Methanobacteriati</taxon>
        <taxon>Methanobacteriota</taxon>
        <taxon>Stenosarchaea group</taxon>
        <taxon>Halobacteria</taxon>
        <taxon>Halobacteriales</taxon>
        <taxon>Natrialbaceae</taxon>
        <taxon>Halopiger</taxon>
    </lineage>
</organism>
<keyword evidence="2" id="KW-0479">Metal-binding</keyword>
<dbReference type="Gene3D" id="3.20.20.120">
    <property type="entry name" value="Enolase-like C-terminal domain"/>
    <property type="match status" value="1"/>
</dbReference>
<dbReference type="InterPro" id="IPR046945">
    <property type="entry name" value="RHMD-like"/>
</dbReference>
<dbReference type="SMART" id="SM00922">
    <property type="entry name" value="MR_MLE"/>
    <property type="match status" value="1"/>
</dbReference>
<dbReference type="SUPFAM" id="SSF51604">
    <property type="entry name" value="Enolase C-terminal domain-like"/>
    <property type="match status" value="1"/>
</dbReference>
<evidence type="ECO:0000313" key="6">
    <source>
        <dbReference type="EMBL" id="RKD89184.1"/>
    </source>
</evidence>
<dbReference type="GO" id="GO:0016836">
    <property type="term" value="F:hydro-lyase activity"/>
    <property type="evidence" value="ECO:0007669"/>
    <property type="project" value="TreeGrafter"/>
</dbReference>
<dbReference type="InterPro" id="IPR013342">
    <property type="entry name" value="Mandelate_racemase_C"/>
</dbReference>
<dbReference type="GO" id="GO:0016052">
    <property type="term" value="P:carbohydrate catabolic process"/>
    <property type="evidence" value="ECO:0007669"/>
    <property type="project" value="TreeGrafter"/>
</dbReference>
<proteinExistence type="predicted"/>
<evidence type="ECO:0000256" key="1">
    <source>
        <dbReference type="ARBA" id="ARBA00001946"/>
    </source>
</evidence>
<dbReference type="AlphaFoldDB" id="A0A3R7ECR7"/>
<dbReference type="CDD" id="cd03316">
    <property type="entry name" value="MR_like"/>
    <property type="match status" value="1"/>
</dbReference>
<dbReference type="SFLD" id="SFLDS00001">
    <property type="entry name" value="Enolase"/>
    <property type="match status" value="1"/>
</dbReference>
<dbReference type="EMBL" id="RAPO01000004">
    <property type="protein sequence ID" value="RKD89184.1"/>
    <property type="molecule type" value="Genomic_DNA"/>
</dbReference>
<dbReference type="PANTHER" id="PTHR13794">
    <property type="entry name" value="ENOLASE SUPERFAMILY, MANDELATE RACEMASE"/>
    <property type="match status" value="1"/>
</dbReference>
<feature type="region of interest" description="Disordered" evidence="4">
    <location>
        <begin position="368"/>
        <end position="391"/>
    </location>
</feature>
<evidence type="ECO:0000259" key="5">
    <source>
        <dbReference type="SMART" id="SM00922"/>
    </source>
</evidence>
<dbReference type="InterPro" id="IPR013341">
    <property type="entry name" value="Mandelate_racemase_N_dom"/>
</dbReference>
<gene>
    <name evidence="6" type="ORF">ATJ93_4011</name>
</gene>
<name>A0A3R7ECR7_9EURY</name>
<dbReference type="Gene3D" id="3.30.390.10">
    <property type="entry name" value="Enolase-like, N-terminal domain"/>
    <property type="match status" value="1"/>
</dbReference>
<evidence type="ECO:0000256" key="3">
    <source>
        <dbReference type="ARBA" id="ARBA00022842"/>
    </source>
</evidence>
<keyword evidence="3" id="KW-0460">Magnesium</keyword>
<reference evidence="6 7" key="1">
    <citation type="submission" date="2018-09" db="EMBL/GenBank/DDBJ databases">
        <title>Genomic Encyclopedia of Archaeal and Bacterial Type Strains, Phase II (KMG-II): from individual species to whole genera.</title>
        <authorList>
            <person name="Goeker M."/>
        </authorList>
    </citation>
    <scope>NUCLEOTIDE SEQUENCE [LARGE SCALE GENOMIC DNA]</scope>
    <source>
        <strain evidence="6 7">DSM 13151</strain>
    </source>
</reference>
<keyword evidence="7" id="KW-1185">Reference proteome</keyword>
<feature type="domain" description="Mandelate racemase/muconate lactonizing enzyme C-terminal" evidence="5">
    <location>
        <begin position="178"/>
        <end position="274"/>
    </location>
</feature>
<dbReference type="Proteomes" id="UP000283805">
    <property type="component" value="Unassembled WGS sequence"/>
</dbReference>
<sequence length="391" mass="43268">MRDRYRESALEPELFCCKKWIPEREMSESAASTGTIQTVETALYRVPNEQTLEDATQSFDTLEIVALTAESDDGHRGLGFTYTIGRGGAAVKRFLDDELVPLVEGQPIAPRTVRSSLRGETTFIGREGISEFAVAAVDIAIWDLLGKHTGLPLCELLGGTREPVPMYETDGGWLQYNADTLVENARKVADRGFAGMKMKVGSAIDRDVERVRAVRETLPEELDLMLDGNCSYTVPEARQLANRLDDTAITWFEEPLPKGDYASYADLRRRVDVPIATGENFYNETQFRQVIDRNAVDYLQPDVCRVGGITPWMTVAEQAVANGLSVSPHYIEPIHAHLACACDTVPVIEHHSTVLDELLAEPVAVDNGRITPPDRPGHGLSFADVDQYRTA</sequence>
<dbReference type="PANTHER" id="PTHR13794:SF58">
    <property type="entry name" value="MITOCHONDRIAL ENOLASE SUPERFAMILY MEMBER 1"/>
    <property type="match status" value="1"/>
</dbReference>
<dbReference type="SFLD" id="SFLDG00179">
    <property type="entry name" value="mandelate_racemase"/>
    <property type="match status" value="1"/>
</dbReference>
<dbReference type="GO" id="GO:0000287">
    <property type="term" value="F:magnesium ion binding"/>
    <property type="evidence" value="ECO:0007669"/>
    <property type="project" value="TreeGrafter"/>
</dbReference>
<dbReference type="Pfam" id="PF13378">
    <property type="entry name" value="MR_MLE_C"/>
    <property type="match status" value="1"/>
</dbReference>
<dbReference type="Pfam" id="PF02746">
    <property type="entry name" value="MR_MLE_N"/>
    <property type="match status" value="1"/>
</dbReference>
<accession>A0A3R7ECR7</accession>
<evidence type="ECO:0000256" key="4">
    <source>
        <dbReference type="SAM" id="MobiDB-lite"/>
    </source>
</evidence>
<comment type="cofactor">
    <cofactor evidence="1">
        <name>Mg(2+)</name>
        <dbReference type="ChEBI" id="CHEBI:18420"/>
    </cofactor>
</comment>
<dbReference type="InterPro" id="IPR029065">
    <property type="entry name" value="Enolase_C-like"/>
</dbReference>
<evidence type="ECO:0000256" key="2">
    <source>
        <dbReference type="ARBA" id="ARBA00022723"/>
    </source>
</evidence>
<comment type="caution">
    <text evidence="6">The sequence shown here is derived from an EMBL/GenBank/DDBJ whole genome shotgun (WGS) entry which is preliminary data.</text>
</comment>